<dbReference type="EMBL" id="BOOA01000134">
    <property type="protein sequence ID" value="GIH29540.1"/>
    <property type="molecule type" value="Genomic_DNA"/>
</dbReference>
<dbReference type="Proteomes" id="UP000640052">
    <property type="component" value="Unassembled WGS sequence"/>
</dbReference>
<feature type="region of interest" description="Disordered" evidence="1">
    <location>
        <begin position="17"/>
        <end position="50"/>
    </location>
</feature>
<dbReference type="AlphaFoldDB" id="A0A919UVM5"/>
<evidence type="ECO:0000313" key="3">
    <source>
        <dbReference type="Proteomes" id="UP000640052"/>
    </source>
</evidence>
<evidence type="ECO:0000256" key="1">
    <source>
        <dbReference type="SAM" id="MobiDB-lite"/>
    </source>
</evidence>
<comment type="caution">
    <text evidence="2">The sequence shown here is derived from an EMBL/GenBank/DDBJ whole genome shotgun (WGS) entry which is preliminary data.</text>
</comment>
<sequence>MLVFYEQAEPFAVRPCGGSAADPVSDEVPRPDCRAGGGWEPEPGEPEAGDAGVALDRLRTEHDRECQRMASFDHLLA</sequence>
<protein>
    <submittedName>
        <fullName evidence="2">Uncharacterized protein</fullName>
    </submittedName>
</protein>
<gene>
    <name evidence="2" type="ORF">Aph01nite_78500</name>
</gene>
<name>A0A919UVM5_9ACTN</name>
<dbReference type="RefSeq" id="WP_204046150.1">
    <property type="nucleotide sequence ID" value="NZ_BOOA01000134.1"/>
</dbReference>
<proteinExistence type="predicted"/>
<reference evidence="2" key="1">
    <citation type="submission" date="2021-01" db="EMBL/GenBank/DDBJ databases">
        <title>Whole genome shotgun sequence of Acrocarpospora phusangensis NBRC 108782.</title>
        <authorList>
            <person name="Komaki H."/>
            <person name="Tamura T."/>
        </authorList>
    </citation>
    <scope>NUCLEOTIDE SEQUENCE</scope>
    <source>
        <strain evidence="2">NBRC 108782</strain>
    </source>
</reference>
<evidence type="ECO:0000313" key="2">
    <source>
        <dbReference type="EMBL" id="GIH29540.1"/>
    </source>
</evidence>
<keyword evidence="3" id="KW-1185">Reference proteome</keyword>
<accession>A0A919UVM5</accession>
<organism evidence="2 3">
    <name type="scientific">Acrocarpospora phusangensis</name>
    <dbReference type="NCBI Taxonomy" id="1070424"/>
    <lineage>
        <taxon>Bacteria</taxon>
        <taxon>Bacillati</taxon>
        <taxon>Actinomycetota</taxon>
        <taxon>Actinomycetes</taxon>
        <taxon>Streptosporangiales</taxon>
        <taxon>Streptosporangiaceae</taxon>
        <taxon>Acrocarpospora</taxon>
    </lineage>
</organism>